<evidence type="ECO:0000313" key="9">
    <source>
        <dbReference type="Proteomes" id="UP000255529"/>
    </source>
</evidence>
<keyword evidence="2" id="KW-0813">Transport</keyword>
<dbReference type="EMBL" id="UGYN01000002">
    <property type="protein sequence ID" value="SUI48178.1"/>
    <property type="molecule type" value="Genomic_DNA"/>
</dbReference>
<name>A0A379YPK8_9GAMM</name>
<feature type="transmembrane region" description="Helical" evidence="6">
    <location>
        <begin position="174"/>
        <end position="197"/>
    </location>
</feature>
<protein>
    <submittedName>
        <fullName evidence="8">Multidrug resistance protein B</fullName>
    </submittedName>
</protein>
<dbReference type="GO" id="GO:0022857">
    <property type="term" value="F:transmembrane transporter activity"/>
    <property type="evidence" value="ECO:0007669"/>
    <property type="project" value="InterPro"/>
</dbReference>
<evidence type="ECO:0000256" key="2">
    <source>
        <dbReference type="ARBA" id="ARBA00022448"/>
    </source>
</evidence>
<dbReference type="InterPro" id="IPR020846">
    <property type="entry name" value="MFS_dom"/>
</dbReference>
<sequence length="535" mass="57701">MNAQPAPAVAAPHPFTLRLAVGLVGVLIAALTSGLNDRISDLALADIRAAIGIGFDQGSWITSAYQAAEVSAMMVAPWFAVTFSLRRFALVMIGGFAAVGVLQPLTADPTLFIALRVVQGLFGGALPPLLMTVALRFLPPTIKLYGLAAYALTATFGPNVAAPLAALWTDSLGWQFVFWQAIPLCLIASLLIGWGLPQDPLRLERFRQIDLFGMLTGCSGIALLILSLTQGERLDWFNSPLISLMLPVSIALLVTFLINEWFHPLPLLKLQLLQRINLSYSLLTLAGVLLLALSGSMLPSFYFSQVEGFRTVQFAPLALAVGLPQLVIAPFIATLLNLRWIDARWVLTLGAALIAVSCLLGMQLTDDWARENFWLIQGLQAFGQPMMILPVLMTSTSVILPPEGPFASAMFNTVRGFSAVAAGSLVENFISHREQFHSHVLVDRLGNRPWLMTAESSEHASGAMPLLPDGSVSSAENLGHFSTLVKHQAVILSISDAYLLIIGCALLLVLLTAWLPKRVYPPQTLLPLVPKTSGS</sequence>
<evidence type="ECO:0000259" key="7">
    <source>
        <dbReference type="PROSITE" id="PS50850"/>
    </source>
</evidence>
<dbReference type="SUPFAM" id="SSF103473">
    <property type="entry name" value="MFS general substrate transporter"/>
    <property type="match status" value="1"/>
</dbReference>
<feature type="transmembrane region" description="Helical" evidence="6">
    <location>
        <begin position="88"/>
        <end position="107"/>
    </location>
</feature>
<feature type="transmembrane region" description="Helical" evidence="6">
    <location>
        <begin position="147"/>
        <end position="168"/>
    </location>
</feature>
<evidence type="ECO:0000313" key="8">
    <source>
        <dbReference type="EMBL" id="SUI48178.1"/>
    </source>
</evidence>
<dbReference type="AlphaFoldDB" id="A0A379YPK8"/>
<evidence type="ECO:0000256" key="4">
    <source>
        <dbReference type="ARBA" id="ARBA00022989"/>
    </source>
</evidence>
<feature type="transmembrane region" description="Helical" evidence="6">
    <location>
        <begin position="314"/>
        <end position="338"/>
    </location>
</feature>
<dbReference type="Proteomes" id="UP000255529">
    <property type="component" value="Unassembled WGS sequence"/>
</dbReference>
<evidence type="ECO:0000256" key="1">
    <source>
        <dbReference type="ARBA" id="ARBA00004141"/>
    </source>
</evidence>
<dbReference type="Pfam" id="PF07690">
    <property type="entry name" value="MFS_1"/>
    <property type="match status" value="1"/>
</dbReference>
<evidence type="ECO:0000256" key="3">
    <source>
        <dbReference type="ARBA" id="ARBA00022692"/>
    </source>
</evidence>
<dbReference type="InterPro" id="IPR036259">
    <property type="entry name" value="MFS_trans_sf"/>
</dbReference>
<proteinExistence type="predicted"/>
<comment type="subcellular location">
    <subcellularLocation>
        <location evidence="1">Membrane</location>
        <topology evidence="1">Multi-pass membrane protein</topology>
    </subcellularLocation>
</comment>
<organism evidence="8 9">
    <name type="scientific">Serratia quinivorans</name>
    <dbReference type="NCBI Taxonomy" id="137545"/>
    <lineage>
        <taxon>Bacteria</taxon>
        <taxon>Pseudomonadati</taxon>
        <taxon>Pseudomonadota</taxon>
        <taxon>Gammaproteobacteria</taxon>
        <taxon>Enterobacterales</taxon>
        <taxon>Yersiniaceae</taxon>
        <taxon>Serratia</taxon>
    </lineage>
</organism>
<accession>A0A379YPK8</accession>
<feature type="transmembrane region" description="Helical" evidence="6">
    <location>
        <begin position="280"/>
        <end position="302"/>
    </location>
</feature>
<keyword evidence="5 6" id="KW-0472">Membrane</keyword>
<gene>
    <name evidence="8" type="primary">emrB_1</name>
    <name evidence="8" type="ORF">NCTC11544_00891</name>
</gene>
<feature type="transmembrane region" description="Helical" evidence="6">
    <location>
        <begin position="497"/>
        <end position="515"/>
    </location>
</feature>
<dbReference type="PANTHER" id="PTHR42718">
    <property type="entry name" value="MAJOR FACILITATOR SUPERFAMILY MULTIDRUG TRANSPORTER MFSC"/>
    <property type="match status" value="1"/>
</dbReference>
<keyword evidence="4 6" id="KW-1133">Transmembrane helix</keyword>
<feature type="domain" description="Major facilitator superfamily (MFS) profile" evidence="7">
    <location>
        <begin position="18"/>
        <end position="535"/>
    </location>
</feature>
<feature type="transmembrane region" description="Helical" evidence="6">
    <location>
        <begin position="241"/>
        <end position="259"/>
    </location>
</feature>
<dbReference type="RefSeq" id="WP_115183032.1">
    <property type="nucleotide sequence ID" value="NZ_CAMKUF010000002.1"/>
</dbReference>
<dbReference type="PANTHER" id="PTHR42718:SF9">
    <property type="entry name" value="MAJOR FACILITATOR SUPERFAMILY MULTIDRUG TRANSPORTER MFSC"/>
    <property type="match status" value="1"/>
</dbReference>
<reference evidence="8 9" key="1">
    <citation type="submission" date="2018-06" db="EMBL/GenBank/DDBJ databases">
        <authorList>
            <consortium name="Pathogen Informatics"/>
            <person name="Doyle S."/>
        </authorList>
    </citation>
    <scope>NUCLEOTIDE SEQUENCE [LARGE SCALE GENOMIC DNA]</scope>
    <source>
        <strain evidence="8 9">NCTC11544</strain>
    </source>
</reference>
<dbReference type="GO" id="GO:0016020">
    <property type="term" value="C:membrane"/>
    <property type="evidence" value="ECO:0007669"/>
    <property type="project" value="UniProtKB-SubCell"/>
</dbReference>
<evidence type="ECO:0000256" key="5">
    <source>
        <dbReference type="ARBA" id="ARBA00023136"/>
    </source>
</evidence>
<feature type="transmembrane region" description="Helical" evidence="6">
    <location>
        <begin position="113"/>
        <end position="135"/>
    </location>
</feature>
<feature type="transmembrane region" description="Helical" evidence="6">
    <location>
        <begin position="345"/>
        <end position="362"/>
    </location>
</feature>
<dbReference type="InterPro" id="IPR011701">
    <property type="entry name" value="MFS"/>
</dbReference>
<feature type="transmembrane region" description="Helical" evidence="6">
    <location>
        <begin position="209"/>
        <end position="229"/>
    </location>
</feature>
<dbReference type="PROSITE" id="PS50850">
    <property type="entry name" value="MFS"/>
    <property type="match status" value="1"/>
</dbReference>
<feature type="transmembrane region" description="Helical" evidence="6">
    <location>
        <begin position="15"/>
        <end position="35"/>
    </location>
</feature>
<evidence type="ECO:0000256" key="6">
    <source>
        <dbReference type="SAM" id="Phobius"/>
    </source>
</evidence>
<keyword evidence="3 6" id="KW-0812">Transmembrane</keyword>
<dbReference type="Gene3D" id="1.20.1250.20">
    <property type="entry name" value="MFS general substrate transporter like domains"/>
    <property type="match status" value="1"/>
</dbReference>